<reference evidence="1 2" key="1">
    <citation type="journal article" date="2016" name="DNA Res.">
        <title>The draft genome of MD-2 pineapple using hybrid error correction of long reads.</title>
        <authorList>
            <person name="Redwan R.M."/>
            <person name="Saidin A."/>
            <person name="Kumar S.V."/>
        </authorList>
    </citation>
    <scope>NUCLEOTIDE SEQUENCE [LARGE SCALE GENOMIC DNA]</scope>
    <source>
        <strain evidence="2">cv. MD2</strain>
        <tissue evidence="1">Leaf</tissue>
    </source>
</reference>
<proteinExistence type="predicted"/>
<dbReference type="Gene3D" id="1.10.510.10">
    <property type="entry name" value="Transferase(Phosphotransferase) domain 1"/>
    <property type="match status" value="1"/>
</dbReference>
<dbReference type="Proteomes" id="UP000092600">
    <property type="component" value="Unassembled WGS sequence"/>
</dbReference>
<sequence>MMHDGGELRNVINDEVVDIAELERTVKVGLWCVQNEPVFRPSMRNVISMLEANKNSKRPLQNAN</sequence>
<name>A0A199W640_ANACO</name>
<evidence type="ECO:0000313" key="1">
    <source>
        <dbReference type="EMBL" id="OAY84658.1"/>
    </source>
</evidence>
<protein>
    <submittedName>
        <fullName evidence="1">Uncharacterized protein</fullName>
    </submittedName>
</protein>
<comment type="caution">
    <text evidence="1">The sequence shown here is derived from an EMBL/GenBank/DDBJ whole genome shotgun (WGS) entry which is preliminary data.</text>
</comment>
<organism evidence="1 2">
    <name type="scientific">Ananas comosus</name>
    <name type="common">Pineapple</name>
    <name type="synonym">Ananas ananas</name>
    <dbReference type="NCBI Taxonomy" id="4615"/>
    <lineage>
        <taxon>Eukaryota</taxon>
        <taxon>Viridiplantae</taxon>
        <taxon>Streptophyta</taxon>
        <taxon>Embryophyta</taxon>
        <taxon>Tracheophyta</taxon>
        <taxon>Spermatophyta</taxon>
        <taxon>Magnoliopsida</taxon>
        <taxon>Liliopsida</taxon>
        <taxon>Poales</taxon>
        <taxon>Bromeliaceae</taxon>
        <taxon>Bromelioideae</taxon>
        <taxon>Ananas</taxon>
    </lineage>
</organism>
<dbReference type="STRING" id="4615.A0A199W640"/>
<dbReference type="EMBL" id="LSRQ01000188">
    <property type="protein sequence ID" value="OAY84658.1"/>
    <property type="molecule type" value="Genomic_DNA"/>
</dbReference>
<dbReference type="AlphaFoldDB" id="A0A199W640"/>
<gene>
    <name evidence="1" type="ORF">ACMD2_07153</name>
</gene>
<evidence type="ECO:0000313" key="2">
    <source>
        <dbReference type="Proteomes" id="UP000092600"/>
    </source>
</evidence>
<accession>A0A199W640</accession>